<reference evidence="2" key="1">
    <citation type="submission" date="2021-01" db="EMBL/GenBank/DDBJ databases">
        <authorList>
            <person name="Corre E."/>
            <person name="Pelletier E."/>
            <person name="Niang G."/>
            <person name="Scheremetjew M."/>
            <person name="Finn R."/>
            <person name="Kale V."/>
            <person name="Holt S."/>
            <person name="Cochrane G."/>
            <person name="Meng A."/>
            <person name="Brown T."/>
            <person name="Cohen L."/>
        </authorList>
    </citation>
    <scope>NUCLEOTIDE SEQUENCE</scope>
    <source>
        <strain evidence="2">CCAC1681</strain>
    </source>
</reference>
<evidence type="ECO:0000313" key="2">
    <source>
        <dbReference type="EMBL" id="CAD8442430.1"/>
    </source>
</evidence>
<proteinExistence type="predicted"/>
<organism evidence="2">
    <name type="scientific">Micromonas pusilla</name>
    <name type="common">Picoplanktonic green alga</name>
    <name type="synonym">Chromulina pusilla</name>
    <dbReference type="NCBI Taxonomy" id="38833"/>
    <lineage>
        <taxon>Eukaryota</taxon>
        <taxon>Viridiplantae</taxon>
        <taxon>Chlorophyta</taxon>
        <taxon>Mamiellophyceae</taxon>
        <taxon>Mamiellales</taxon>
        <taxon>Mamiellaceae</taxon>
        <taxon>Micromonas</taxon>
    </lineage>
</organism>
<dbReference type="EMBL" id="HBEN01008887">
    <property type="protein sequence ID" value="CAD8442430.1"/>
    <property type="molecule type" value="Transcribed_RNA"/>
</dbReference>
<feature type="transmembrane region" description="Helical" evidence="1">
    <location>
        <begin position="125"/>
        <end position="145"/>
    </location>
</feature>
<accession>A0A7S0GS86</accession>
<name>A0A7S0GS86_MICPS</name>
<protein>
    <submittedName>
        <fullName evidence="2">Uncharacterized protein</fullName>
    </submittedName>
</protein>
<keyword evidence="1" id="KW-0472">Membrane</keyword>
<keyword evidence="1" id="KW-1133">Transmembrane helix</keyword>
<evidence type="ECO:0000256" key="1">
    <source>
        <dbReference type="SAM" id="Phobius"/>
    </source>
</evidence>
<dbReference type="AlphaFoldDB" id="A0A7S0GS86"/>
<gene>
    <name evidence="2" type="ORF">MSP1401_LOCUS7385</name>
</gene>
<keyword evidence="1" id="KW-0812">Transmembrane</keyword>
<sequence length="300" mass="31670">MSFDALSKMSVGAAAGVVAERGGYVDHALSQLSDTYGTTAEAFGLPALPDAKGLVASNAETFRVPTSAAEASDFVAAGLKAARDMLQQYLPEAVKMPEVGASAERSADSLSASLAKANGEANKTLVTTGFFIAGFGVSAAVYSLYAFGPETLKARVDKHYAITRRALHEISVRLDRKLRDANVKARLEKVNATLRRFVSTFRASVLDLIDASRTNVSQALVAAAPVAADVEAALRRCSREVCAAVAPACLDIAEQVRPKVETLAKAFSARAKHAWRKVERAVLAWEAAVARALGKGESSE</sequence>